<dbReference type="Gene3D" id="3.30.710.10">
    <property type="entry name" value="Potassium Channel Kv1.1, Chain A"/>
    <property type="match status" value="1"/>
</dbReference>
<dbReference type="Proteomes" id="UP000887572">
    <property type="component" value="Unplaced"/>
</dbReference>
<dbReference type="Pfam" id="PF00651">
    <property type="entry name" value="BTB"/>
    <property type="match status" value="1"/>
</dbReference>
<keyword evidence="2" id="KW-1185">Reference proteome</keyword>
<evidence type="ECO:0000259" key="1">
    <source>
        <dbReference type="PROSITE" id="PS50097"/>
    </source>
</evidence>
<reference evidence="3" key="1">
    <citation type="submission" date="2022-11" db="UniProtKB">
        <authorList>
            <consortium name="WormBaseParasite"/>
        </authorList>
    </citation>
    <scope>IDENTIFICATION</scope>
</reference>
<feature type="domain" description="BTB" evidence="1">
    <location>
        <begin position="21"/>
        <end position="67"/>
    </location>
</feature>
<dbReference type="InterPro" id="IPR011333">
    <property type="entry name" value="SKP1/BTB/POZ_sf"/>
</dbReference>
<sequence>MSKSASLVGRMKHLLDTGNGADVQFLVGGGDEKELLPAHKLILMAASDVFEAMFPFDAQNANAASSI</sequence>
<evidence type="ECO:0000313" key="3">
    <source>
        <dbReference type="WBParaSite" id="Gr19_v10_g6012.t1"/>
    </source>
</evidence>
<organism evidence="2 3">
    <name type="scientific">Globodera rostochiensis</name>
    <name type="common">Golden nematode worm</name>
    <name type="synonym">Heterodera rostochiensis</name>
    <dbReference type="NCBI Taxonomy" id="31243"/>
    <lineage>
        <taxon>Eukaryota</taxon>
        <taxon>Metazoa</taxon>
        <taxon>Ecdysozoa</taxon>
        <taxon>Nematoda</taxon>
        <taxon>Chromadorea</taxon>
        <taxon>Rhabditida</taxon>
        <taxon>Tylenchina</taxon>
        <taxon>Tylenchomorpha</taxon>
        <taxon>Tylenchoidea</taxon>
        <taxon>Heteroderidae</taxon>
        <taxon>Heteroderinae</taxon>
        <taxon>Globodera</taxon>
    </lineage>
</organism>
<dbReference type="SUPFAM" id="SSF54695">
    <property type="entry name" value="POZ domain"/>
    <property type="match status" value="1"/>
</dbReference>
<protein>
    <submittedName>
        <fullName evidence="3">BTB domain-containing protein</fullName>
    </submittedName>
</protein>
<proteinExistence type="predicted"/>
<dbReference type="WBParaSite" id="Gr19_v10_g6012.t1">
    <property type="protein sequence ID" value="Gr19_v10_g6012.t1"/>
    <property type="gene ID" value="Gr19_v10_g6012"/>
</dbReference>
<evidence type="ECO:0000313" key="2">
    <source>
        <dbReference type="Proteomes" id="UP000887572"/>
    </source>
</evidence>
<name>A0A914HZ55_GLORO</name>
<dbReference type="PROSITE" id="PS50097">
    <property type="entry name" value="BTB"/>
    <property type="match status" value="1"/>
</dbReference>
<dbReference type="InterPro" id="IPR000210">
    <property type="entry name" value="BTB/POZ_dom"/>
</dbReference>
<dbReference type="AlphaFoldDB" id="A0A914HZ55"/>
<accession>A0A914HZ55</accession>